<comment type="caution">
    <text evidence="2">The sequence shown here is derived from an EMBL/GenBank/DDBJ whole genome shotgun (WGS) entry which is preliminary data.</text>
</comment>
<evidence type="ECO:0000313" key="2">
    <source>
        <dbReference type="EMBL" id="GAX77530.1"/>
    </source>
</evidence>
<reference evidence="2 3" key="1">
    <citation type="submission" date="2017-08" db="EMBL/GenBank/DDBJ databases">
        <title>Acidophilic green algal genome provides insights into adaptation to an acidic environment.</title>
        <authorList>
            <person name="Hirooka S."/>
            <person name="Hirose Y."/>
            <person name="Kanesaki Y."/>
            <person name="Higuchi S."/>
            <person name="Fujiwara T."/>
            <person name="Onuma R."/>
            <person name="Era A."/>
            <person name="Ohbayashi R."/>
            <person name="Uzuka A."/>
            <person name="Nozaki H."/>
            <person name="Yoshikawa H."/>
            <person name="Miyagishima S.Y."/>
        </authorList>
    </citation>
    <scope>NUCLEOTIDE SEQUENCE [LARGE SCALE GENOMIC DNA]</scope>
    <source>
        <strain evidence="2 3">NIES-2499</strain>
    </source>
</reference>
<dbReference type="PANTHER" id="PTHR10476">
    <property type="entry name" value="CHARGED MULTIVESICULAR BODY PROTEIN"/>
    <property type="match status" value="1"/>
</dbReference>
<feature type="coiled-coil region" evidence="1">
    <location>
        <begin position="12"/>
        <end position="46"/>
    </location>
</feature>
<dbReference type="EMBL" id="BEGY01000025">
    <property type="protein sequence ID" value="GAX77530.1"/>
    <property type="molecule type" value="Genomic_DNA"/>
</dbReference>
<dbReference type="AlphaFoldDB" id="A0A250X450"/>
<dbReference type="Pfam" id="PF03357">
    <property type="entry name" value="Snf7"/>
    <property type="match status" value="1"/>
</dbReference>
<dbReference type="Proteomes" id="UP000232323">
    <property type="component" value="Unassembled WGS sequence"/>
</dbReference>
<accession>A0A250X450</accession>
<gene>
    <name evidence="2" type="ORF">CEUSTIGMA_g4974.t1</name>
</gene>
<organism evidence="2 3">
    <name type="scientific">Chlamydomonas eustigma</name>
    <dbReference type="NCBI Taxonomy" id="1157962"/>
    <lineage>
        <taxon>Eukaryota</taxon>
        <taxon>Viridiplantae</taxon>
        <taxon>Chlorophyta</taxon>
        <taxon>core chlorophytes</taxon>
        <taxon>Chlorophyceae</taxon>
        <taxon>CS clade</taxon>
        <taxon>Chlamydomonadales</taxon>
        <taxon>Chlamydomonadaceae</taxon>
        <taxon>Chlamydomonas</taxon>
    </lineage>
</organism>
<evidence type="ECO:0000256" key="1">
    <source>
        <dbReference type="SAM" id="Coils"/>
    </source>
</evidence>
<protein>
    <submittedName>
        <fullName evidence="2">Uncharacterized protein</fullName>
    </submittedName>
</protein>
<keyword evidence="3" id="KW-1185">Reference proteome</keyword>
<keyword evidence="1" id="KW-0175">Coiled coil</keyword>
<evidence type="ECO:0000313" key="3">
    <source>
        <dbReference type="Proteomes" id="UP000232323"/>
    </source>
</evidence>
<dbReference type="OrthoDB" id="5594417at2759"/>
<name>A0A250X450_9CHLO</name>
<dbReference type="GO" id="GO:0007034">
    <property type="term" value="P:vacuolar transport"/>
    <property type="evidence" value="ECO:0007669"/>
    <property type="project" value="InterPro"/>
</dbReference>
<dbReference type="Gene3D" id="6.10.140.1230">
    <property type="match status" value="1"/>
</dbReference>
<proteinExistence type="predicted"/>
<sequence length="222" mass="24780">MEWLFGKKKTAADILRENKRMLDKSIRELDRERMGLEQQEKKTVTEIKKMAKEGQMASVKVMAKSLVRNRNAITKMHGLKSQLQAVSLRMATLKSTQAMADAMQGATKAMRVMNKRLNMPQLQKIMREFEMQNEKMEMTGEMMGDAIDDAMGDEDEEEESDALISQVLDEIGISLNEIASAPTGKVAVQSSVQEAPQAEAIGAGSEGINDDLQARLDKLRKS</sequence>
<dbReference type="STRING" id="1157962.A0A250X450"/>
<dbReference type="InterPro" id="IPR005024">
    <property type="entry name" value="Snf7_fam"/>
</dbReference>